<dbReference type="PROSITE" id="PS51354">
    <property type="entry name" value="GLUTAREDOXIN_2"/>
    <property type="match status" value="1"/>
</dbReference>
<keyword evidence="4 10" id="KW-0274">FAD</keyword>
<dbReference type="FunFam" id="3.50.50.60:FF:000007">
    <property type="entry name" value="Alkyl hydroperoxide reductase, F subunit"/>
    <property type="match status" value="1"/>
</dbReference>
<dbReference type="Proteomes" id="UP000006666">
    <property type="component" value="Chromosome"/>
</dbReference>
<evidence type="ECO:0000256" key="10">
    <source>
        <dbReference type="PIRSR" id="PIRSR000238-1"/>
    </source>
</evidence>
<comment type="cofactor">
    <cofactor evidence="10">
        <name>FAD</name>
        <dbReference type="ChEBI" id="CHEBI:57692"/>
    </cofactor>
    <text evidence="10">Binds 1 FAD per subunit.</text>
</comment>
<dbReference type="Pfam" id="PF07992">
    <property type="entry name" value="Pyr_redox_2"/>
    <property type="match status" value="1"/>
</dbReference>
<dbReference type="InterPro" id="IPR012081">
    <property type="entry name" value="Alkyl_hydroperoxide_Rdtase_suF"/>
</dbReference>
<keyword evidence="10" id="KW-0521">NADP</keyword>
<keyword evidence="7 11" id="KW-1015">Disulfide bond</keyword>
<dbReference type="InterPro" id="IPR023753">
    <property type="entry name" value="FAD/NAD-binding_dom"/>
</dbReference>
<feature type="binding site" evidence="10">
    <location>
        <begin position="220"/>
        <end position="235"/>
    </location>
    <ligand>
        <name>FAD</name>
        <dbReference type="ChEBI" id="CHEBI:57692"/>
    </ligand>
</feature>
<dbReference type="GO" id="GO:0004791">
    <property type="term" value="F:thioredoxin-disulfide reductase (NADPH) activity"/>
    <property type="evidence" value="ECO:0007669"/>
    <property type="project" value="UniProtKB-EC"/>
</dbReference>
<dbReference type="STRING" id="478801.Ksed_03190"/>
<comment type="similarity">
    <text evidence="1">Belongs to the class-II pyridine nucleotide-disulfide oxidoreductase family.</text>
</comment>
<feature type="disulfide bond" description="Redox-active" evidence="11">
    <location>
        <begin position="351"/>
        <end position="354"/>
    </location>
</feature>
<keyword evidence="8 11" id="KW-0676">Redox-active center</keyword>
<organism evidence="15 16">
    <name type="scientific">Kytococcus sedentarius (strain ATCC 14392 / DSM 20547 / JCM 11482 / CCUG 33030 / NBRC 15357 / NCTC 11040 / CCM 314 / 541)</name>
    <name type="common">Micrococcus sedentarius</name>
    <dbReference type="NCBI Taxonomy" id="478801"/>
    <lineage>
        <taxon>Bacteria</taxon>
        <taxon>Bacillati</taxon>
        <taxon>Actinomycetota</taxon>
        <taxon>Actinomycetes</taxon>
        <taxon>Micrococcales</taxon>
        <taxon>Kytococcaceae</taxon>
        <taxon>Kytococcus</taxon>
    </lineage>
</organism>
<comment type="subunit">
    <text evidence="2">Homodimer.</text>
</comment>
<dbReference type="PROSITE" id="PS00573">
    <property type="entry name" value="PYRIDINE_REDOX_2"/>
    <property type="match status" value="1"/>
</dbReference>
<dbReference type="RefSeq" id="WP_012801814.1">
    <property type="nucleotide sequence ID" value="NC_013169.1"/>
</dbReference>
<reference evidence="15 16" key="1">
    <citation type="journal article" date="2009" name="Stand. Genomic Sci.">
        <title>Complete genome sequence of Kytococcus sedentarius type strain (541).</title>
        <authorList>
            <person name="Sims D."/>
            <person name="Brettin T."/>
            <person name="Detter J.C."/>
            <person name="Han C."/>
            <person name="Lapidus A."/>
            <person name="Copeland A."/>
            <person name="Glavina Del Rio T."/>
            <person name="Nolan M."/>
            <person name="Chen F."/>
            <person name="Lucas S."/>
            <person name="Tice H."/>
            <person name="Cheng J.F."/>
            <person name="Bruce D."/>
            <person name="Goodwin L."/>
            <person name="Pitluck S."/>
            <person name="Ovchinnikova G."/>
            <person name="Pati A."/>
            <person name="Ivanova N."/>
            <person name="Mavrommatis K."/>
            <person name="Chen A."/>
            <person name="Palaniappan K."/>
            <person name="D'haeseleer P."/>
            <person name="Chain P."/>
            <person name="Bristow J."/>
            <person name="Eisen J.A."/>
            <person name="Markowitz V."/>
            <person name="Hugenholtz P."/>
            <person name="Schneider S."/>
            <person name="Goker M."/>
            <person name="Pukall R."/>
            <person name="Kyrpides N.C."/>
            <person name="Klenk H.P."/>
        </authorList>
    </citation>
    <scope>NUCLEOTIDE SEQUENCE [LARGE SCALE GENOMIC DNA]</scope>
    <source>
        <strain evidence="16">ATCC 14392 / DSM 20547 / JCM 11482 / CCUG 33030 / NBRC 15357 / NCTC 11040 / CCM 314 / 541</strain>
    </source>
</reference>
<name>C7NK09_KYTSD</name>
<dbReference type="GO" id="GO:0050660">
    <property type="term" value="F:flavin adenine dinucleotide binding"/>
    <property type="evidence" value="ECO:0007669"/>
    <property type="project" value="InterPro"/>
</dbReference>
<dbReference type="InterPro" id="IPR036249">
    <property type="entry name" value="Thioredoxin-like_sf"/>
</dbReference>
<feature type="domain" description="Thioredoxin-like fold" evidence="14">
    <location>
        <begin position="131"/>
        <end position="201"/>
    </location>
</feature>
<protein>
    <submittedName>
        <fullName evidence="15">Alkyl hydroperoxide reductase, F subunit</fullName>
    </submittedName>
</protein>
<dbReference type="PRINTS" id="PR00469">
    <property type="entry name" value="PNDRDTASEII"/>
</dbReference>
<gene>
    <name evidence="15" type="ordered locus">Ksed_03190</name>
</gene>
<dbReference type="CDD" id="cd02974">
    <property type="entry name" value="AhpF_NTD_N"/>
    <property type="match status" value="1"/>
</dbReference>
<evidence type="ECO:0000313" key="15">
    <source>
        <dbReference type="EMBL" id="ACV05396.1"/>
    </source>
</evidence>
<dbReference type="EMBL" id="CP001686">
    <property type="protein sequence ID" value="ACV05396.1"/>
    <property type="molecule type" value="Genomic_DNA"/>
</dbReference>
<evidence type="ECO:0000256" key="5">
    <source>
        <dbReference type="ARBA" id="ARBA00023002"/>
    </source>
</evidence>
<dbReference type="InterPro" id="IPR044142">
    <property type="entry name" value="AhpF_NTD_N"/>
</dbReference>
<sequence>MLDQNLATQLRQLLGNLKRPIELLTTVEADATDATSRETLELCAEIAEMSELVTTREAEGEERADRAPSFRIQAAADTSSAVTFAGLPMGHEFTSLVLALLNIGGHPSKAAAETIEQIRGIEGTHRFETFFSQSCQNCPDVVQALDLMATLNPNITHVAIDGSAFPEEADERGVMAVPTVFLDGEDFGSGRMTLEEIVERIDTGAAEAAADRLADADPYEVLVLGGGPAGSTAAIYAARKGIRTGLVAERMGGQVNDTMSIENVSGTSHTEGPKLAADLERHVNDYEVELVKSQEAVGVTPAEAEGGYHSVELASGATLRSRSLVIATGASWRTMGVPGEDEYRNKGVTFCPHCDGPLFKGKRVAVIGGGNSGVEAAIDLAGIVGHVTVLEFMDSMRADQVLQDKLRSLPNVDIVLGAATKEVVGDGSRVTGLKYEERATGESHQLELEGVFVQIGLVPNSAFLKESGVELTDRGEVVIDGRGATNVPGIFAAGDVSTVPYKQIVVAFGSGSTASLSAFDHLIRTSAPADEPASETAAATKVVDSENEPTDVADLADANS</sequence>
<dbReference type="Pfam" id="PF13192">
    <property type="entry name" value="Thioredoxin_3"/>
    <property type="match status" value="1"/>
</dbReference>
<evidence type="ECO:0000256" key="3">
    <source>
        <dbReference type="ARBA" id="ARBA00022630"/>
    </source>
</evidence>
<dbReference type="InterPro" id="IPR012336">
    <property type="entry name" value="Thioredoxin-like_fold"/>
</dbReference>
<keyword evidence="3" id="KW-0285">Flavoprotein</keyword>
<dbReference type="GO" id="GO:0005829">
    <property type="term" value="C:cytosol"/>
    <property type="evidence" value="ECO:0007669"/>
    <property type="project" value="UniProtKB-ARBA"/>
</dbReference>
<dbReference type="eggNOG" id="COG3634">
    <property type="taxonomic scope" value="Bacteria"/>
</dbReference>
<evidence type="ECO:0000259" key="13">
    <source>
        <dbReference type="Pfam" id="PF07992"/>
    </source>
</evidence>
<dbReference type="PANTHER" id="PTHR48105">
    <property type="entry name" value="THIOREDOXIN REDUCTASE 1-RELATED-RELATED"/>
    <property type="match status" value="1"/>
</dbReference>
<feature type="binding site" evidence="10">
    <location>
        <begin position="363"/>
        <end position="377"/>
    </location>
    <ligand>
        <name>NAD(+)</name>
        <dbReference type="ChEBI" id="CHEBI:57540"/>
    </ligand>
</feature>
<evidence type="ECO:0000313" key="16">
    <source>
        <dbReference type="Proteomes" id="UP000006666"/>
    </source>
</evidence>
<dbReference type="GO" id="GO:0000302">
    <property type="term" value="P:response to reactive oxygen species"/>
    <property type="evidence" value="ECO:0007669"/>
    <property type="project" value="InterPro"/>
</dbReference>
<dbReference type="AlphaFoldDB" id="C7NK09"/>
<evidence type="ECO:0000256" key="4">
    <source>
        <dbReference type="ARBA" id="ARBA00022827"/>
    </source>
</evidence>
<dbReference type="InterPro" id="IPR044141">
    <property type="entry name" value="AhpF_NTD_C"/>
</dbReference>
<dbReference type="Gene3D" id="3.40.30.80">
    <property type="match status" value="1"/>
</dbReference>
<dbReference type="CDD" id="cd03026">
    <property type="entry name" value="AhpF_NTD_C"/>
    <property type="match status" value="1"/>
</dbReference>
<dbReference type="KEGG" id="kse:Ksed_03190"/>
<feature type="region of interest" description="Disordered" evidence="12">
    <location>
        <begin position="527"/>
        <end position="560"/>
    </location>
</feature>
<evidence type="ECO:0000256" key="11">
    <source>
        <dbReference type="PIRSR" id="PIRSR000238-2"/>
    </source>
</evidence>
<dbReference type="GO" id="GO:0032991">
    <property type="term" value="C:protein-containing complex"/>
    <property type="evidence" value="ECO:0007669"/>
    <property type="project" value="UniProtKB-ARBA"/>
</dbReference>
<evidence type="ECO:0000256" key="2">
    <source>
        <dbReference type="ARBA" id="ARBA00011738"/>
    </source>
</evidence>
<dbReference type="GO" id="GO:0051287">
    <property type="term" value="F:NAD binding"/>
    <property type="evidence" value="ECO:0007669"/>
    <property type="project" value="InterPro"/>
</dbReference>
<evidence type="ECO:0000256" key="6">
    <source>
        <dbReference type="ARBA" id="ARBA00023027"/>
    </source>
</evidence>
<keyword evidence="5" id="KW-0560">Oxidoreductase</keyword>
<dbReference type="Gene3D" id="3.50.50.60">
    <property type="entry name" value="FAD/NAD(P)-binding domain"/>
    <property type="match status" value="2"/>
</dbReference>
<evidence type="ECO:0000256" key="8">
    <source>
        <dbReference type="ARBA" id="ARBA00023284"/>
    </source>
</evidence>
<dbReference type="SUPFAM" id="SSF52833">
    <property type="entry name" value="Thioredoxin-like"/>
    <property type="match status" value="2"/>
</dbReference>
<evidence type="ECO:0000259" key="14">
    <source>
        <dbReference type="Pfam" id="PF13192"/>
    </source>
</evidence>
<dbReference type="InterPro" id="IPR008255">
    <property type="entry name" value="Pyr_nucl-diS_OxRdtase_2_AS"/>
</dbReference>
<feature type="domain" description="FAD/NAD(P)-binding" evidence="13">
    <location>
        <begin position="219"/>
        <end position="511"/>
    </location>
</feature>
<accession>C7NK09</accession>
<evidence type="ECO:0000256" key="7">
    <source>
        <dbReference type="ARBA" id="ARBA00023157"/>
    </source>
</evidence>
<evidence type="ECO:0000256" key="9">
    <source>
        <dbReference type="ARBA" id="ARBA00048132"/>
    </source>
</evidence>
<feature type="binding site" evidence="10">
    <location>
        <begin position="485"/>
        <end position="495"/>
    </location>
    <ligand>
        <name>FAD</name>
        <dbReference type="ChEBI" id="CHEBI:57692"/>
    </ligand>
</feature>
<evidence type="ECO:0000256" key="12">
    <source>
        <dbReference type="SAM" id="MobiDB-lite"/>
    </source>
</evidence>
<dbReference type="InterPro" id="IPR036188">
    <property type="entry name" value="FAD/NAD-bd_sf"/>
</dbReference>
<dbReference type="NCBIfam" id="TIGR03140">
    <property type="entry name" value="AhpF"/>
    <property type="match status" value="1"/>
</dbReference>
<dbReference type="PIRSF" id="PIRSF000238">
    <property type="entry name" value="AhpF"/>
    <property type="match status" value="1"/>
</dbReference>
<dbReference type="InterPro" id="IPR050097">
    <property type="entry name" value="Ferredoxin-NADP_redctase_2"/>
</dbReference>
<dbReference type="PRINTS" id="PR00368">
    <property type="entry name" value="FADPNR"/>
</dbReference>
<dbReference type="GO" id="GO:0102039">
    <property type="term" value="F:NADH-dependent peroxiredoxin activity"/>
    <property type="evidence" value="ECO:0007669"/>
    <property type="project" value="InterPro"/>
</dbReference>
<dbReference type="HOGENOM" id="CLU_031864_4_0_11"/>
<comment type="catalytic activity">
    <reaction evidence="9">
        <text>[thioredoxin]-dithiol + NADP(+) = [thioredoxin]-disulfide + NADPH + H(+)</text>
        <dbReference type="Rhea" id="RHEA:20345"/>
        <dbReference type="Rhea" id="RHEA-COMP:10698"/>
        <dbReference type="Rhea" id="RHEA-COMP:10700"/>
        <dbReference type="ChEBI" id="CHEBI:15378"/>
        <dbReference type="ChEBI" id="CHEBI:29950"/>
        <dbReference type="ChEBI" id="CHEBI:50058"/>
        <dbReference type="ChEBI" id="CHEBI:57783"/>
        <dbReference type="ChEBI" id="CHEBI:58349"/>
        <dbReference type="EC" id="1.8.1.9"/>
    </reaction>
</comment>
<dbReference type="SUPFAM" id="SSF51905">
    <property type="entry name" value="FAD/NAD(P)-binding domain"/>
    <property type="match status" value="1"/>
</dbReference>
<evidence type="ECO:0000256" key="1">
    <source>
        <dbReference type="ARBA" id="ARBA00009333"/>
    </source>
</evidence>
<keyword evidence="16" id="KW-1185">Reference proteome</keyword>
<proteinExistence type="inferred from homology"/>
<keyword evidence="6 10" id="KW-0520">NAD</keyword>